<evidence type="ECO:0000256" key="1">
    <source>
        <dbReference type="SAM" id="Coils"/>
    </source>
</evidence>
<keyword evidence="1" id="KW-0175">Coiled coil</keyword>
<name>A0A371RHJ5_9PROT</name>
<dbReference type="RefSeq" id="WP_116391557.1">
    <property type="nucleotide sequence ID" value="NZ_QUQO01000001.1"/>
</dbReference>
<dbReference type="GO" id="GO:0008146">
    <property type="term" value="F:sulfotransferase activity"/>
    <property type="evidence" value="ECO:0007669"/>
    <property type="project" value="InterPro"/>
</dbReference>
<dbReference type="InParanoid" id="A0A371RHJ5"/>
<organism evidence="3 4">
    <name type="scientific">Parvularcula marina</name>
    <dbReference type="NCBI Taxonomy" id="2292771"/>
    <lineage>
        <taxon>Bacteria</taxon>
        <taxon>Pseudomonadati</taxon>
        <taxon>Pseudomonadota</taxon>
        <taxon>Alphaproteobacteria</taxon>
        <taxon>Parvularculales</taxon>
        <taxon>Parvularculaceae</taxon>
        <taxon>Parvularcula</taxon>
    </lineage>
</organism>
<proteinExistence type="predicted"/>
<feature type="domain" description="Sulfotransferase" evidence="2">
    <location>
        <begin position="3"/>
        <end position="164"/>
    </location>
</feature>
<reference evidence="3 4" key="1">
    <citation type="submission" date="2018-08" db="EMBL/GenBank/DDBJ databases">
        <title>Parvularcula sp. SM1705, isolated from surface water of the South Sea China.</title>
        <authorList>
            <person name="Sun L."/>
        </authorList>
    </citation>
    <scope>NUCLEOTIDE SEQUENCE [LARGE SCALE GENOMIC DNA]</scope>
    <source>
        <strain evidence="3 4">SM1705</strain>
    </source>
</reference>
<evidence type="ECO:0000259" key="2">
    <source>
        <dbReference type="Pfam" id="PF00685"/>
    </source>
</evidence>
<gene>
    <name evidence="3" type="ORF">DX908_06280</name>
</gene>
<dbReference type="EMBL" id="QUQO01000001">
    <property type="protein sequence ID" value="RFB04926.1"/>
    <property type="molecule type" value="Genomic_DNA"/>
</dbReference>
<dbReference type="InterPro" id="IPR000863">
    <property type="entry name" value="Sulfotransferase_dom"/>
</dbReference>
<dbReference type="InterPro" id="IPR027417">
    <property type="entry name" value="P-loop_NTPase"/>
</dbReference>
<feature type="coiled-coil region" evidence="1">
    <location>
        <begin position="256"/>
        <end position="437"/>
    </location>
</feature>
<keyword evidence="4" id="KW-1185">Reference proteome</keyword>
<dbReference type="Proteomes" id="UP000264589">
    <property type="component" value="Unassembled WGS sequence"/>
</dbReference>
<sequence length="572" mass="65187">MIIFISGMIRSGSTLHLNMVQDILTTANISFDASYVETFEDIKAVYEKKQDSTRVQILKFHFFDSRMSALLSDPDIHAFYVYRNSLDMAASLIRKTSSSFEEHLPGIKSAIETKYHFLAESNLNVSRYEDIFISGQLELAKIARVLKLEISPQKIVELADDLTLAAQKDRLQKMDYVKVEVPGDSLWTSNQDEEGTKFLLLNPERNLHHDHITSDGTPGRWIDTLEPEQASRVLMLESEAASKNISSLQAAHRKELSQAAGSRAKSEEQLKQLSTEVDAMRAKLESAYSENTEVRADLENARSENEAVCEENINLINAREALTKQLQTEELKIHALERDKVELNATLTELDQNYTQLETDFHEVTKKAQELELNVTSAARRILALKESTEIKSNVISKLLSSVEQKESLISKLHTENSRLKEENASSRAETEALRELFEKSAQRNAQRYDHLDGAGSKGLIHKFRRLLHSFTIRRHIRRIRNSEYFNGEWYLQKYPDLKASSVDPAAHYFKYGGREGRAASLDFCSQSYLLKYPDVRVSNLNPLLHYINRGKEEGRTAFPVREAAGDDPEEK</sequence>
<protein>
    <recommendedName>
        <fullName evidence="2">Sulfotransferase domain-containing protein</fullName>
    </recommendedName>
</protein>
<accession>A0A371RHJ5</accession>
<dbReference type="Pfam" id="PF00685">
    <property type="entry name" value="Sulfotransfer_1"/>
    <property type="match status" value="1"/>
</dbReference>
<evidence type="ECO:0000313" key="3">
    <source>
        <dbReference type="EMBL" id="RFB04926.1"/>
    </source>
</evidence>
<comment type="caution">
    <text evidence="3">The sequence shown here is derived from an EMBL/GenBank/DDBJ whole genome shotgun (WGS) entry which is preliminary data.</text>
</comment>
<dbReference type="OrthoDB" id="9816424at2"/>
<dbReference type="AlphaFoldDB" id="A0A371RHJ5"/>
<dbReference type="Gene3D" id="3.40.50.300">
    <property type="entry name" value="P-loop containing nucleotide triphosphate hydrolases"/>
    <property type="match status" value="1"/>
</dbReference>
<evidence type="ECO:0000313" key="4">
    <source>
        <dbReference type="Proteomes" id="UP000264589"/>
    </source>
</evidence>
<dbReference type="SUPFAM" id="SSF52540">
    <property type="entry name" value="P-loop containing nucleoside triphosphate hydrolases"/>
    <property type="match status" value="1"/>
</dbReference>